<dbReference type="SUPFAM" id="SSF47413">
    <property type="entry name" value="lambda repressor-like DNA-binding domains"/>
    <property type="match status" value="1"/>
</dbReference>
<protein>
    <submittedName>
        <fullName evidence="1">Helix-turn-helix domain-containing protein</fullName>
    </submittedName>
</protein>
<gene>
    <name evidence="1" type="ORF">IED13_27170</name>
</gene>
<proteinExistence type="predicted"/>
<dbReference type="GO" id="GO:0003677">
    <property type="term" value="F:DNA binding"/>
    <property type="evidence" value="ECO:0007669"/>
    <property type="project" value="InterPro"/>
</dbReference>
<accession>A0A927EF66</accession>
<dbReference type="AlphaFoldDB" id="A0A927EF66"/>
<name>A0A927EF66_9HYPH</name>
<dbReference type="EMBL" id="JACXWY010000037">
    <property type="protein sequence ID" value="MBD3849397.1"/>
    <property type="molecule type" value="Genomic_DNA"/>
</dbReference>
<comment type="caution">
    <text evidence="1">The sequence shown here is derived from an EMBL/GenBank/DDBJ whole genome shotgun (WGS) entry which is preliminary data.</text>
</comment>
<reference evidence="1" key="1">
    <citation type="submission" date="2020-09" db="EMBL/GenBank/DDBJ databases">
        <title>Bosea spartocytisi sp. nov. a root nodule endophyte of Spartocytisus supranubius in the high mountain ecosystem fo the Teide National Park (Canary Islands, Spain).</title>
        <authorList>
            <person name="Pulido-Suarez L."/>
            <person name="Peix A."/>
            <person name="Igual J.M."/>
            <person name="Socas-Perez N."/>
            <person name="Velazquez E."/>
            <person name="Flores-Felix J.D."/>
            <person name="Leon-Barrios M."/>
        </authorList>
    </citation>
    <scope>NUCLEOTIDE SEQUENCE</scope>
    <source>
        <strain evidence="1">SSUT16</strain>
    </source>
</reference>
<evidence type="ECO:0000313" key="2">
    <source>
        <dbReference type="Proteomes" id="UP000619295"/>
    </source>
</evidence>
<dbReference type="InterPro" id="IPR010982">
    <property type="entry name" value="Lambda_DNA-bd_dom_sf"/>
</dbReference>
<sequence>MTRRSPVEIGLELRRWLADRGMTEQQLCDEINRRKLAKDRVSQSWISRICNGGFKRPSRQVLVVLEYVNIPFYDGITKSLTGRQTIERAIEDVWDGSAKSARAIAQLLRSAGALVRQPTRQGGKAAR</sequence>
<dbReference type="Proteomes" id="UP000619295">
    <property type="component" value="Unassembled WGS sequence"/>
</dbReference>
<evidence type="ECO:0000313" key="1">
    <source>
        <dbReference type="EMBL" id="MBD3849397.1"/>
    </source>
</evidence>
<keyword evidence="2" id="KW-1185">Reference proteome</keyword>
<organism evidence="1 2">
    <name type="scientific">Bosea spartocytisi</name>
    <dbReference type="NCBI Taxonomy" id="2773451"/>
    <lineage>
        <taxon>Bacteria</taxon>
        <taxon>Pseudomonadati</taxon>
        <taxon>Pseudomonadota</taxon>
        <taxon>Alphaproteobacteria</taxon>
        <taxon>Hyphomicrobiales</taxon>
        <taxon>Boseaceae</taxon>
        <taxon>Bosea</taxon>
    </lineage>
</organism>